<evidence type="ECO:0000313" key="2">
    <source>
        <dbReference type="Proteomes" id="UP000814140"/>
    </source>
</evidence>
<evidence type="ECO:0000313" key="1">
    <source>
        <dbReference type="EMBL" id="KAI0057295.1"/>
    </source>
</evidence>
<keyword evidence="2" id="KW-1185">Reference proteome</keyword>
<reference evidence="1" key="2">
    <citation type="journal article" date="2022" name="New Phytol.">
        <title>Evolutionary transition to the ectomycorrhizal habit in the genomes of a hyperdiverse lineage of mushroom-forming fungi.</title>
        <authorList>
            <person name="Looney B."/>
            <person name="Miyauchi S."/>
            <person name="Morin E."/>
            <person name="Drula E."/>
            <person name="Courty P.E."/>
            <person name="Kohler A."/>
            <person name="Kuo A."/>
            <person name="LaButti K."/>
            <person name="Pangilinan J."/>
            <person name="Lipzen A."/>
            <person name="Riley R."/>
            <person name="Andreopoulos W."/>
            <person name="He G."/>
            <person name="Johnson J."/>
            <person name="Nolan M."/>
            <person name="Tritt A."/>
            <person name="Barry K.W."/>
            <person name="Grigoriev I.V."/>
            <person name="Nagy L.G."/>
            <person name="Hibbett D."/>
            <person name="Henrissat B."/>
            <person name="Matheny P.B."/>
            <person name="Labbe J."/>
            <person name="Martin F.M."/>
        </authorList>
    </citation>
    <scope>NUCLEOTIDE SEQUENCE</scope>
    <source>
        <strain evidence="1">HHB10654</strain>
    </source>
</reference>
<comment type="caution">
    <text evidence="1">The sequence shown here is derived from an EMBL/GenBank/DDBJ whole genome shotgun (WGS) entry which is preliminary data.</text>
</comment>
<accession>A0ACB8SMH2</accession>
<reference evidence="1" key="1">
    <citation type="submission" date="2021-03" db="EMBL/GenBank/DDBJ databases">
        <authorList>
            <consortium name="DOE Joint Genome Institute"/>
            <person name="Ahrendt S."/>
            <person name="Looney B.P."/>
            <person name="Miyauchi S."/>
            <person name="Morin E."/>
            <person name="Drula E."/>
            <person name="Courty P.E."/>
            <person name="Chicoki N."/>
            <person name="Fauchery L."/>
            <person name="Kohler A."/>
            <person name="Kuo A."/>
            <person name="Labutti K."/>
            <person name="Pangilinan J."/>
            <person name="Lipzen A."/>
            <person name="Riley R."/>
            <person name="Andreopoulos W."/>
            <person name="He G."/>
            <person name="Johnson J."/>
            <person name="Barry K.W."/>
            <person name="Grigoriev I.V."/>
            <person name="Nagy L."/>
            <person name="Hibbett D."/>
            <person name="Henrissat B."/>
            <person name="Matheny P.B."/>
            <person name="Labbe J."/>
            <person name="Martin F."/>
        </authorList>
    </citation>
    <scope>NUCLEOTIDE SEQUENCE</scope>
    <source>
        <strain evidence="1">HHB10654</strain>
    </source>
</reference>
<organism evidence="1 2">
    <name type="scientific">Artomyces pyxidatus</name>
    <dbReference type="NCBI Taxonomy" id="48021"/>
    <lineage>
        <taxon>Eukaryota</taxon>
        <taxon>Fungi</taxon>
        <taxon>Dikarya</taxon>
        <taxon>Basidiomycota</taxon>
        <taxon>Agaricomycotina</taxon>
        <taxon>Agaricomycetes</taxon>
        <taxon>Russulales</taxon>
        <taxon>Auriscalpiaceae</taxon>
        <taxon>Artomyces</taxon>
    </lineage>
</organism>
<protein>
    <submittedName>
        <fullName evidence="1">MFS general substrate transporter</fullName>
    </submittedName>
</protein>
<dbReference type="EMBL" id="MU277249">
    <property type="protein sequence ID" value="KAI0057295.1"/>
    <property type="molecule type" value="Genomic_DNA"/>
</dbReference>
<dbReference type="Proteomes" id="UP000814140">
    <property type="component" value="Unassembled WGS sequence"/>
</dbReference>
<gene>
    <name evidence="1" type="ORF">BV25DRAFT_1892867</name>
</gene>
<name>A0ACB8SMH2_9AGAM</name>
<sequence>MEATAHEPSSSRPSTGAASLDTRIDAPCSDPADVDPVLKNPHHELPLARRLLIMASIVLTQLIQMIPLGAGIVASLSIAAALGETNPSSATWIAASYPLTQSAFILPGGRLGAIFGHKRLLFIGAVIWVAFSLGSGFAPDFVTLCILRGFTGIGGGLMVPNSVAVLGLTFPPGRLRNLAMGLFGCAAPVGAAGGAIVAGLLAQLTPWKWMFFFLYCTADICCSAISGTFVFATVYLSIPADDPVDRDGSIDFVGAYLGVGGLILFNFVWNQAPAVGWQTPYEYILLIVSLLHFGAFCYWEMRVAKHPILPFTIWTRPSFGPLIVVLFLTFMAFGCLLWYLAVWERTIRHYTNLAIAGSTSPLIIVGGLMALCSAWLIPRIPAQYITGIGLLAVMTSLILLGTMPAQQMYWKQAFVAAIIMGMGPDFVATMGQVIASNSVKRHEQGVAGSLIGVLQTYGLSTGLGFAGTVESQLNDNGRNPVKGFRGAIFLGVGFCVLALIINLLFVRVPKDNQEGWKTDDLRHPTEKVRSEVHMDVKEGHV</sequence>
<proteinExistence type="predicted"/>